<keyword evidence="1" id="KW-0408">Iron</keyword>
<dbReference type="Proteomes" id="UP000002051">
    <property type="component" value="Unassembled WGS sequence"/>
</dbReference>
<dbReference type="EnsemblPlants" id="AES60442">
    <property type="protein sequence ID" value="AES60442"/>
    <property type="gene ID" value="MTR_1g045760"/>
</dbReference>
<dbReference type="InterPro" id="IPR015931">
    <property type="entry name" value="Acnase/IPM_dHydase_lsu_aba_1/3"/>
</dbReference>
<reference evidence="2 4" key="1">
    <citation type="journal article" date="2011" name="Nature">
        <title>The Medicago genome provides insight into the evolution of rhizobial symbioses.</title>
        <authorList>
            <person name="Young N.D."/>
            <person name="Debelle F."/>
            <person name="Oldroyd G.E."/>
            <person name="Geurts R."/>
            <person name="Cannon S.B."/>
            <person name="Udvardi M.K."/>
            <person name="Benedito V.A."/>
            <person name="Mayer K.F."/>
            <person name="Gouzy J."/>
            <person name="Schoof H."/>
            <person name="Van de Peer Y."/>
            <person name="Proost S."/>
            <person name="Cook D.R."/>
            <person name="Meyers B.C."/>
            <person name="Spannagl M."/>
            <person name="Cheung F."/>
            <person name="De Mita S."/>
            <person name="Krishnakumar V."/>
            <person name="Gundlach H."/>
            <person name="Zhou S."/>
            <person name="Mudge J."/>
            <person name="Bharti A.K."/>
            <person name="Murray J.D."/>
            <person name="Naoumkina M.A."/>
            <person name="Rosen B."/>
            <person name="Silverstein K.A."/>
            <person name="Tang H."/>
            <person name="Rombauts S."/>
            <person name="Zhao P.X."/>
            <person name="Zhou P."/>
            <person name="Barbe V."/>
            <person name="Bardou P."/>
            <person name="Bechner M."/>
            <person name="Bellec A."/>
            <person name="Berger A."/>
            <person name="Berges H."/>
            <person name="Bidwell S."/>
            <person name="Bisseling T."/>
            <person name="Choisne N."/>
            <person name="Couloux A."/>
            <person name="Denny R."/>
            <person name="Deshpande S."/>
            <person name="Dai X."/>
            <person name="Doyle J.J."/>
            <person name="Dudez A.M."/>
            <person name="Farmer A.D."/>
            <person name="Fouteau S."/>
            <person name="Franken C."/>
            <person name="Gibelin C."/>
            <person name="Gish J."/>
            <person name="Goldstein S."/>
            <person name="Gonzalez A.J."/>
            <person name="Green P.J."/>
            <person name="Hallab A."/>
            <person name="Hartog M."/>
            <person name="Hua A."/>
            <person name="Humphray S.J."/>
            <person name="Jeong D.H."/>
            <person name="Jing Y."/>
            <person name="Jocker A."/>
            <person name="Kenton S.M."/>
            <person name="Kim D.J."/>
            <person name="Klee K."/>
            <person name="Lai H."/>
            <person name="Lang C."/>
            <person name="Lin S."/>
            <person name="Macmil S.L."/>
            <person name="Magdelenat G."/>
            <person name="Matthews L."/>
            <person name="McCorrison J."/>
            <person name="Monaghan E.L."/>
            <person name="Mun J.H."/>
            <person name="Najar F.Z."/>
            <person name="Nicholson C."/>
            <person name="Noirot C."/>
            <person name="O'Bleness M."/>
            <person name="Paule C.R."/>
            <person name="Poulain J."/>
            <person name="Prion F."/>
            <person name="Qin B."/>
            <person name="Qu C."/>
            <person name="Retzel E.F."/>
            <person name="Riddle C."/>
            <person name="Sallet E."/>
            <person name="Samain S."/>
            <person name="Samson N."/>
            <person name="Sanders I."/>
            <person name="Saurat O."/>
            <person name="Scarpelli C."/>
            <person name="Schiex T."/>
            <person name="Segurens B."/>
            <person name="Severin A.J."/>
            <person name="Sherrier D.J."/>
            <person name="Shi R."/>
            <person name="Sims S."/>
            <person name="Singer S.R."/>
            <person name="Sinharoy S."/>
            <person name="Sterck L."/>
            <person name="Viollet A."/>
            <person name="Wang B.B."/>
            <person name="Wang K."/>
            <person name="Wang M."/>
            <person name="Wang X."/>
            <person name="Warfsmann J."/>
            <person name="Weissenbach J."/>
            <person name="White D.D."/>
            <person name="White J.D."/>
            <person name="Wiley G.B."/>
            <person name="Wincker P."/>
            <person name="Xing Y."/>
            <person name="Yang L."/>
            <person name="Yao Z."/>
            <person name="Ying F."/>
            <person name="Zhai J."/>
            <person name="Zhou L."/>
            <person name="Zuber A."/>
            <person name="Denarie J."/>
            <person name="Dixon R.A."/>
            <person name="May G.D."/>
            <person name="Schwartz D.C."/>
            <person name="Rogers J."/>
            <person name="Quetier F."/>
            <person name="Town C.D."/>
            <person name="Roe B.A."/>
        </authorList>
    </citation>
    <scope>NUCLEOTIDE SEQUENCE [LARGE SCALE GENOMIC DNA]</scope>
    <source>
        <strain evidence="2">A17</strain>
        <strain evidence="3 4">cv. Jemalong A17</strain>
    </source>
</reference>
<dbReference type="Gene3D" id="3.30.499.10">
    <property type="entry name" value="Aconitase, domain 3"/>
    <property type="match status" value="1"/>
</dbReference>
<dbReference type="PANTHER" id="PTHR43822:SF2">
    <property type="entry name" value="HOMOACONITASE, MITOCHONDRIAL"/>
    <property type="match status" value="1"/>
</dbReference>
<dbReference type="InterPro" id="IPR050067">
    <property type="entry name" value="IPM_dehydratase_rel_enz"/>
</dbReference>
<gene>
    <name evidence="2" type="ordered locus">MTR_1g045760</name>
</gene>
<dbReference type="AlphaFoldDB" id="G7I6Q8"/>
<evidence type="ECO:0000313" key="2">
    <source>
        <dbReference type="EMBL" id="AES60442.1"/>
    </source>
</evidence>
<accession>G7I6Q8</accession>
<dbReference type="PANTHER" id="PTHR43822">
    <property type="entry name" value="HOMOACONITASE, MITOCHONDRIAL-RELATED"/>
    <property type="match status" value="1"/>
</dbReference>
<evidence type="ECO:0000256" key="1">
    <source>
        <dbReference type="ARBA" id="ARBA00023004"/>
    </source>
</evidence>
<name>G7I6Q8_MEDTR</name>
<reference evidence="3" key="3">
    <citation type="submission" date="2015-04" db="UniProtKB">
        <authorList>
            <consortium name="EnsemblPlants"/>
        </authorList>
    </citation>
    <scope>IDENTIFICATION</scope>
    <source>
        <strain evidence="3">cv. Jemalong A17</strain>
    </source>
</reference>
<reference evidence="2 4" key="2">
    <citation type="journal article" date="2014" name="BMC Genomics">
        <title>An improved genome release (version Mt4.0) for the model legume Medicago truncatula.</title>
        <authorList>
            <person name="Tang H."/>
            <person name="Krishnakumar V."/>
            <person name="Bidwell S."/>
            <person name="Rosen B."/>
            <person name="Chan A."/>
            <person name="Zhou S."/>
            <person name="Gentzbittel L."/>
            <person name="Childs K.L."/>
            <person name="Yandell M."/>
            <person name="Gundlach H."/>
            <person name="Mayer K.F."/>
            <person name="Schwartz D.C."/>
            <person name="Town C.D."/>
        </authorList>
    </citation>
    <scope>GENOME REANNOTATION</scope>
    <source>
        <strain evidence="3 4">cv. Jemalong A17</strain>
    </source>
</reference>
<protein>
    <submittedName>
        <fullName evidence="2 3">Uncharacterized protein</fullName>
    </submittedName>
</protein>
<organism evidence="2 4">
    <name type="scientific">Medicago truncatula</name>
    <name type="common">Barrel medic</name>
    <name type="synonym">Medicago tribuloides</name>
    <dbReference type="NCBI Taxonomy" id="3880"/>
    <lineage>
        <taxon>Eukaryota</taxon>
        <taxon>Viridiplantae</taxon>
        <taxon>Streptophyta</taxon>
        <taxon>Embryophyta</taxon>
        <taxon>Tracheophyta</taxon>
        <taxon>Spermatophyta</taxon>
        <taxon>Magnoliopsida</taxon>
        <taxon>eudicotyledons</taxon>
        <taxon>Gunneridae</taxon>
        <taxon>Pentapetalae</taxon>
        <taxon>rosids</taxon>
        <taxon>fabids</taxon>
        <taxon>Fabales</taxon>
        <taxon>Fabaceae</taxon>
        <taxon>Papilionoideae</taxon>
        <taxon>50 kb inversion clade</taxon>
        <taxon>NPAAA clade</taxon>
        <taxon>Hologalegina</taxon>
        <taxon>IRL clade</taxon>
        <taxon>Trifolieae</taxon>
        <taxon>Medicago</taxon>
    </lineage>
</organism>
<dbReference type="InterPro" id="IPR036008">
    <property type="entry name" value="Aconitase_4Fe-4S_dom"/>
</dbReference>
<dbReference type="eggNOG" id="KOG0454">
    <property type="taxonomic scope" value="Eukaryota"/>
</dbReference>
<dbReference type="PaxDb" id="3880-AES60442"/>
<sequence length="161" mass="18478">MIECAFRSDYQNINVVTATRLKLKLHLVHSSNNMVFNEVMSKAASYWMMDQEKEKRRRALVWNFEKVVIIPNHYIFTSDERANRNVHILRDFLNPYYKGVCHIALAQEGHCRPGESHLKCVHIPLHPGRFSIESLSVEVTLCNMVVESGGKNGVIPPDSIT</sequence>
<evidence type="ECO:0000313" key="3">
    <source>
        <dbReference type="EnsemblPlants" id="AES60442"/>
    </source>
</evidence>
<dbReference type="HOGENOM" id="CLU_1646209_0_0_1"/>
<dbReference type="STRING" id="3880.G7I6Q8"/>
<dbReference type="SUPFAM" id="SSF53732">
    <property type="entry name" value="Aconitase iron-sulfur domain"/>
    <property type="match status" value="1"/>
</dbReference>
<dbReference type="EMBL" id="CM001217">
    <property type="protein sequence ID" value="AES60442.1"/>
    <property type="molecule type" value="Genomic_DNA"/>
</dbReference>
<evidence type="ECO:0000313" key="4">
    <source>
        <dbReference type="Proteomes" id="UP000002051"/>
    </source>
</evidence>
<proteinExistence type="predicted"/>
<keyword evidence="4" id="KW-1185">Reference proteome</keyword>